<comment type="similarity">
    <text evidence="2">Belongs to the phosphoglycerate mutase family. BPG-dependent PGAM subfamily.</text>
</comment>
<dbReference type="EMBL" id="GEDV01007937">
    <property type="protein sequence ID" value="JAP80620.1"/>
    <property type="molecule type" value="Transcribed_RNA"/>
</dbReference>
<dbReference type="AlphaFoldDB" id="A0A131YQ71"/>
<dbReference type="SMART" id="SM00855">
    <property type="entry name" value="PGAM"/>
    <property type="match status" value="1"/>
</dbReference>
<dbReference type="InterPro" id="IPR051021">
    <property type="entry name" value="Mito_Ser/Thr_phosphatase"/>
</dbReference>
<sequence length="276" mass="31489">MFRRVVTGVSIFGGGVAAFVVCSEQAKKRTVQAAWTTNFEPTVQWDSNWDRREPECCTKPPKNSSEKEQNRYNEELQKAKPTATRYLYIIRHGQYNMRGESDKDFTLTELGRKQADLTGERLKQLGVPFSRLVHSTMTRAVETAEIIHKHLQPLPMESCELIREGAPIPPEPPYGTWRPEAKVFFTDGARIEAGFRKYFYRASPSQKEDSHEIIVCHANVIRYWICRALQFPPEAWSRISLANCSISLVRIPPSGRVSLRSLGDTGHFPLEMITTS</sequence>
<evidence type="ECO:0000256" key="8">
    <source>
        <dbReference type="ARBA" id="ARBA00037234"/>
    </source>
</evidence>
<comment type="subunit">
    <text evidence="9">Interacts with Pk92B/ASK1.</text>
</comment>
<evidence type="ECO:0000256" key="3">
    <source>
        <dbReference type="ARBA" id="ARBA00013081"/>
    </source>
</evidence>
<dbReference type="GO" id="GO:0090141">
    <property type="term" value="P:positive regulation of mitochondrial fission"/>
    <property type="evidence" value="ECO:0007669"/>
    <property type="project" value="TreeGrafter"/>
</dbReference>
<evidence type="ECO:0000256" key="7">
    <source>
        <dbReference type="ARBA" id="ARBA00023136"/>
    </source>
</evidence>
<dbReference type="Pfam" id="PF00300">
    <property type="entry name" value="His_Phos_1"/>
    <property type="match status" value="2"/>
</dbReference>
<dbReference type="CDD" id="cd07067">
    <property type="entry name" value="HP_PGM_like"/>
    <property type="match status" value="1"/>
</dbReference>
<evidence type="ECO:0000256" key="5">
    <source>
        <dbReference type="ARBA" id="ARBA00022801"/>
    </source>
</evidence>
<comment type="function">
    <text evidence="8">Displays phosphatase activity for serine/threonine residues, and dephosphorylates and activates Pk92B kinase. Has apparently no phosphoglycerate mutase activity.</text>
</comment>
<evidence type="ECO:0000256" key="2">
    <source>
        <dbReference type="ARBA" id="ARBA00006717"/>
    </source>
</evidence>
<evidence type="ECO:0000256" key="6">
    <source>
        <dbReference type="ARBA" id="ARBA00023128"/>
    </source>
</evidence>
<dbReference type="GO" id="GO:0004722">
    <property type="term" value="F:protein serine/threonine phosphatase activity"/>
    <property type="evidence" value="ECO:0007669"/>
    <property type="project" value="UniProtKB-EC"/>
</dbReference>
<evidence type="ECO:0000256" key="9">
    <source>
        <dbReference type="ARBA" id="ARBA00038605"/>
    </source>
</evidence>
<dbReference type="FunFam" id="3.40.50.1240:FF:000009">
    <property type="entry name" value="serine/threonine-protein phosphatase PGAM5, mitochondrial isoform X1"/>
    <property type="match status" value="1"/>
</dbReference>
<comment type="subcellular location">
    <subcellularLocation>
        <location evidence="1">Mitochondrion outer membrane</location>
    </subcellularLocation>
</comment>
<evidence type="ECO:0000256" key="1">
    <source>
        <dbReference type="ARBA" id="ARBA00004294"/>
    </source>
</evidence>
<proteinExistence type="inferred from homology"/>
<dbReference type="SUPFAM" id="SSF53254">
    <property type="entry name" value="Phosphoglycerate mutase-like"/>
    <property type="match status" value="1"/>
</dbReference>
<evidence type="ECO:0000313" key="16">
    <source>
        <dbReference type="EMBL" id="JAP80620.1"/>
    </source>
</evidence>
<evidence type="ECO:0000256" key="12">
    <source>
        <dbReference type="ARBA" id="ARBA00042520"/>
    </source>
</evidence>
<evidence type="ECO:0000256" key="4">
    <source>
        <dbReference type="ARBA" id="ARBA00022787"/>
    </source>
</evidence>
<dbReference type="GO" id="GO:0005741">
    <property type="term" value="C:mitochondrial outer membrane"/>
    <property type="evidence" value="ECO:0007669"/>
    <property type="project" value="UniProtKB-SubCell"/>
</dbReference>
<dbReference type="InterPro" id="IPR029033">
    <property type="entry name" value="His_PPase_superfam"/>
</dbReference>
<evidence type="ECO:0000256" key="11">
    <source>
        <dbReference type="ARBA" id="ARBA00040722"/>
    </source>
</evidence>
<keyword evidence="4" id="KW-1000">Mitochondrion outer membrane</keyword>
<keyword evidence="7" id="KW-0472">Membrane</keyword>
<dbReference type="EC" id="3.1.3.16" evidence="3"/>
<name>A0A131YQ71_RHIAP</name>
<protein>
    <recommendedName>
        <fullName evidence="10">Serine/threonine-protein phosphatase PGAM5, mitochondrial</fullName>
        <ecNumber evidence="3">3.1.3.16</ecNumber>
    </recommendedName>
    <alternativeName>
        <fullName evidence="12">Phosphoglycerate mutase family member 5 homolog</fullName>
    </alternativeName>
    <alternativeName>
        <fullName evidence="11">Serine/threonine-protein phosphatase Pgam5, mitochondrial</fullName>
    </alternativeName>
</protein>
<feature type="region of interest" description="Disordered" evidence="15">
    <location>
        <begin position="51"/>
        <end position="72"/>
    </location>
</feature>
<keyword evidence="6" id="KW-0496">Mitochondrion</keyword>
<comment type="catalytic activity">
    <reaction evidence="13">
        <text>O-phospho-L-seryl-[protein] + H2O = L-seryl-[protein] + phosphate</text>
        <dbReference type="Rhea" id="RHEA:20629"/>
        <dbReference type="Rhea" id="RHEA-COMP:9863"/>
        <dbReference type="Rhea" id="RHEA-COMP:11604"/>
        <dbReference type="ChEBI" id="CHEBI:15377"/>
        <dbReference type="ChEBI" id="CHEBI:29999"/>
        <dbReference type="ChEBI" id="CHEBI:43474"/>
        <dbReference type="ChEBI" id="CHEBI:83421"/>
        <dbReference type="EC" id="3.1.3.16"/>
    </reaction>
</comment>
<evidence type="ECO:0000256" key="10">
    <source>
        <dbReference type="ARBA" id="ARBA00039765"/>
    </source>
</evidence>
<evidence type="ECO:0000256" key="13">
    <source>
        <dbReference type="ARBA" id="ARBA00047761"/>
    </source>
</evidence>
<organism evidence="16">
    <name type="scientific">Rhipicephalus appendiculatus</name>
    <name type="common">Brown ear tick</name>
    <dbReference type="NCBI Taxonomy" id="34631"/>
    <lineage>
        <taxon>Eukaryota</taxon>
        <taxon>Metazoa</taxon>
        <taxon>Ecdysozoa</taxon>
        <taxon>Arthropoda</taxon>
        <taxon>Chelicerata</taxon>
        <taxon>Arachnida</taxon>
        <taxon>Acari</taxon>
        <taxon>Parasitiformes</taxon>
        <taxon>Ixodida</taxon>
        <taxon>Ixodoidea</taxon>
        <taxon>Ixodidae</taxon>
        <taxon>Rhipicephalinae</taxon>
        <taxon>Rhipicephalus</taxon>
        <taxon>Rhipicephalus</taxon>
    </lineage>
</organism>
<dbReference type="PANTHER" id="PTHR20935:SF0">
    <property type="entry name" value="SERINE_THREONINE-PROTEIN PHOSPHATASE PGAM5, MITOCHONDRIAL"/>
    <property type="match status" value="1"/>
</dbReference>
<dbReference type="InterPro" id="IPR013078">
    <property type="entry name" value="His_Pase_superF_clade-1"/>
</dbReference>
<accession>A0A131YQ71</accession>
<evidence type="ECO:0000256" key="15">
    <source>
        <dbReference type="SAM" id="MobiDB-lite"/>
    </source>
</evidence>
<evidence type="ECO:0000256" key="14">
    <source>
        <dbReference type="ARBA" id="ARBA00048336"/>
    </source>
</evidence>
<comment type="catalytic activity">
    <reaction evidence="14">
        <text>O-phospho-L-threonyl-[protein] + H2O = L-threonyl-[protein] + phosphate</text>
        <dbReference type="Rhea" id="RHEA:47004"/>
        <dbReference type="Rhea" id="RHEA-COMP:11060"/>
        <dbReference type="Rhea" id="RHEA-COMP:11605"/>
        <dbReference type="ChEBI" id="CHEBI:15377"/>
        <dbReference type="ChEBI" id="CHEBI:30013"/>
        <dbReference type="ChEBI" id="CHEBI:43474"/>
        <dbReference type="ChEBI" id="CHEBI:61977"/>
        <dbReference type="EC" id="3.1.3.16"/>
    </reaction>
</comment>
<dbReference type="PANTHER" id="PTHR20935">
    <property type="entry name" value="PHOSPHOGLYCERATE MUTASE-RELATED"/>
    <property type="match status" value="1"/>
</dbReference>
<keyword evidence="5" id="KW-0378">Hydrolase</keyword>
<dbReference type="Gene3D" id="3.40.50.1240">
    <property type="entry name" value="Phosphoglycerate mutase-like"/>
    <property type="match status" value="1"/>
</dbReference>
<reference evidence="16" key="1">
    <citation type="journal article" date="2016" name="Ticks Tick Borne Dis.">
        <title>De novo assembly and annotation of the salivary gland transcriptome of Rhipicephalus appendiculatus male and female ticks during blood feeding.</title>
        <authorList>
            <person name="de Castro M.H."/>
            <person name="de Klerk D."/>
            <person name="Pienaar R."/>
            <person name="Latif A.A."/>
            <person name="Rees D.J."/>
            <person name="Mans B.J."/>
        </authorList>
    </citation>
    <scope>NUCLEOTIDE SEQUENCE</scope>
    <source>
        <tissue evidence="16">Salivary glands</tissue>
    </source>
</reference>